<dbReference type="Proteomes" id="UP001361239">
    <property type="component" value="Unassembled WGS sequence"/>
</dbReference>
<dbReference type="EC" id="3.4.24.-" evidence="10"/>
<dbReference type="InterPro" id="IPR024079">
    <property type="entry name" value="MetalloPept_cat_dom_sf"/>
</dbReference>
<dbReference type="InterPro" id="IPR008753">
    <property type="entry name" value="Peptidase_M13_N"/>
</dbReference>
<keyword evidence="4 10" id="KW-0378">Hydrolase</keyword>
<protein>
    <submittedName>
        <fullName evidence="10">M13 family metallopeptidase</fullName>
        <ecNumber evidence="10">3.4.24.-</ecNumber>
    </submittedName>
</protein>
<keyword evidence="3" id="KW-0479">Metal-binding</keyword>
<keyword evidence="2" id="KW-0645">Protease</keyword>
<dbReference type="PANTHER" id="PTHR11733">
    <property type="entry name" value="ZINC METALLOPROTEASE FAMILY M13 NEPRILYSIN-RELATED"/>
    <property type="match status" value="1"/>
</dbReference>
<dbReference type="EMBL" id="JBBHJZ010000001">
    <property type="protein sequence ID" value="MEJ5975800.1"/>
    <property type="molecule type" value="Genomic_DNA"/>
</dbReference>
<dbReference type="Pfam" id="PF01431">
    <property type="entry name" value="Peptidase_M13"/>
    <property type="match status" value="1"/>
</dbReference>
<evidence type="ECO:0000313" key="10">
    <source>
        <dbReference type="EMBL" id="MEJ5975800.1"/>
    </source>
</evidence>
<evidence type="ECO:0000256" key="2">
    <source>
        <dbReference type="ARBA" id="ARBA00022670"/>
    </source>
</evidence>
<dbReference type="InterPro" id="IPR018497">
    <property type="entry name" value="Peptidase_M13_C"/>
</dbReference>
<evidence type="ECO:0000256" key="3">
    <source>
        <dbReference type="ARBA" id="ARBA00022723"/>
    </source>
</evidence>
<organism evidence="10 11">
    <name type="scientific">Novosphingobium anseongense</name>
    <dbReference type="NCBI Taxonomy" id="3133436"/>
    <lineage>
        <taxon>Bacteria</taxon>
        <taxon>Pseudomonadati</taxon>
        <taxon>Pseudomonadota</taxon>
        <taxon>Alphaproteobacteria</taxon>
        <taxon>Sphingomonadales</taxon>
        <taxon>Sphingomonadaceae</taxon>
        <taxon>Novosphingobium</taxon>
    </lineage>
</organism>
<dbReference type="SUPFAM" id="SSF55486">
    <property type="entry name" value="Metalloproteases ('zincins'), catalytic domain"/>
    <property type="match status" value="1"/>
</dbReference>
<dbReference type="PANTHER" id="PTHR11733:SF211">
    <property type="entry name" value="OLIGOPEPTIDASE LIPOPROTEIN M13 FAMILY"/>
    <property type="match status" value="1"/>
</dbReference>
<evidence type="ECO:0000259" key="8">
    <source>
        <dbReference type="Pfam" id="PF01431"/>
    </source>
</evidence>
<feature type="domain" description="Peptidase M13 C-terminal" evidence="8">
    <location>
        <begin position="488"/>
        <end position="688"/>
    </location>
</feature>
<evidence type="ECO:0000256" key="1">
    <source>
        <dbReference type="ARBA" id="ARBA00001947"/>
    </source>
</evidence>
<dbReference type="GO" id="GO:0016787">
    <property type="term" value="F:hydrolase activity"/>
    <property type="evidence" value="ECO:0007669"/>
    <property type="project" value="UniProtKB-KW"/>
</dbReference>
<evidence type="ECO:0000259" key="9">
    <source>
        <dbReference type="Pfam" id="PF05649"/>
    </source>
</evidence>
<evidence type="ECO:0000313" key="11">
    <source>
        <dbReference type="Proteomes" id="UP001361239"/>
    </source>
</evidence>
<dbReference type="Gene3D" id="1.10.1380.10">
    <property type="entry name" value="Neutral endopeptidase , domain2"/>
    <property type="match status" value="1"/>
</dbReference>
<evidence type="ECO:0000256" key="7">
    <source>
        <dbReference type="SAM" id="SignalP"/>
    </source>
</evidence>
<comment type="caution">
    <text evidence="10">The sequence shown here is derived from an EMBL/GenBank/DDBJ whole genome shotgun (WGS) entry which is preliminary data.</text>
</comment>
<evidence type="ECO:0000256" key="4">
    <source>
        <dbReference type="ARBA" id="ARBA00022801"/>
    </source>
</evidence>
<accession>A0ABU8RRW2</accession>
<evidence type="ECO:0000256" key="6">
    <source>
        <dbReference type="ARBA" id="ARBA00023049"/>
    </source>
</evidence>
<dbReference type="InterPro" id="IPR042089">
    <property type="entry name" value="Peptidase_M13_dom_2"/>
</dbReference>
<dbReference type="Gene3D" id="3.40.390.10">
    <property type="entry name" value="Collagenase (Catalytic Domain)"/>
    <property type="match status" value="1"/>
</dbReference>
<dbReference type="PROSITE" id="PS51885">
    <property type="entry name" value="NEPRILYSIN"/>
    <property type="match status" value="1"/>
</dbReference>
<keyword evidence="6" id="KW-0482">Metalloprotease</keyword>
<keyword evidence="11" id="KW-1185">Reference proteome</keyword>
<dbReference type="Pfam" id="PF05649">
    <property type="entry name" value="Peptidase_M13_N"/>
    <property type="match status" value="1"/>
</dbReference>
<gene>
    <name evidence="10" type="ORF">WG901_04090</name>
</gene>
<dbReference type="InterPro" id="IPR000718">
    <property type="entry name" value="Peptidase_M13"/>
</dbReference>
<feature type="chain" id="PRO_5046591759" evidence="7">
    <location>
        <begin position="25"/>
        <end position="691"/>
    </location>
</feature>
<proteinExistence type="predicted"/>
<feature type="domain" description="Peptidase M13 N-terminal" evidence="9">
    <location>
        <begin position="50"/>
        <end position="436"/>
    </location>
</feature>
<dbReference type="RefSeq" id="WP_339585731.1">
    <property type="nucleotide sequence ID" value="NZ_JBBHJZ010000001.1"/>
</dbReference>
<sequence>MIDRKLLVALFLGAACPALVPALADTPVERVRAPGALGIDPGMMDRTVKPGSDFNLFVNGTWLKTTEIPADRSSVGGFYIADHKTEGQLGELIAGILRSNAPASSDEGRIRDFYRAYLDTAAIDAAGLKPVQPDLDRFAAIRDVKSLSRVLGEQVRADVDPLNATDFQTENLFGLFVTQSLPGTAVMPYVLQGGLGMPEREYYLSDDAKMVELRSKYHAYIAQLLTDAGIADAQGKAQRIYDLELKIAEAHLTREQSEDFQHSAAEWKRADFAAKAPGIDWQAFFTGAQLANQQTFAAYHASAIPKLSALVASQPLQAWKDWLLFHQLNTNTDVLPSKLDADRFAFYGTALSGTTEQRPREKRAIAAVNGAIGDALGKLYVEKYFPAAARAEVQVMVENIKTAFAKRVEAIDWMAPATKKEAIEKVRTIEVGVGYPDTWQDYSSLTIGAKTAYANRQAASKLGYRQQLAKIDKPLDRREWWMNAQLVNAVNLPVQNALNFPAAILQRPFFDPNADAAFNYGAIGAVIGHEISHSFDNNGAAFDASGKMRNWWTASDLKRFDDAGKALADQYDTYEPFPGLRVNGKLTLGENIADVAGLSASYDAYRASLKGREAPVIDGFTGDQRFFIAYGQSWATKMREAALRARIATDGHAPGQYRVLTVRNLDAWYNAFDVKPGDALYLSPEKRVRIW</sequence>
<name>A0ABU8RRW2_9SPHN</name>
<reference evidence="10 11" key="1">
    <citation type="submission" date="2024-03" db="EMBL/GenBank/DDBJ databases">
        <authorList>
            <person name="Jo J.-H."/>
        </authorList>
    </citation>
    <scope>NUCLEOTIDE SEQUENCE [LARGE SCALE GENOMIC DNA]</scope>
    <source>
        <strain evidence="10 11">PS1R-30</strain>
    </source>
</reference>
<evidence type="ECO:0000256" key="5">
    <source>
        <dbReference type="ARBA" id="ARBA00022833"/>
    </source>
</evidence>
<dbReference type="PROSITE" id="PS51257">
    <property type="entry name" value="PROKAR_LIPOPROTEIN"/>
    <property type="match status" value="1"/>
</dbReference>
<comment type="cofactor">
    <cofactor evidence="1">
        <name>Zn(2+)</name>
        <dbReference type="ChEBI" id="CHEBI:29105"/>
    </cofactor>
</comment>
<keyword evidence="5" id="KW-0862">Zinc</keyword>
<dbReference type="PRINTS" id="PR00786">
    <property type="entry name" value="NEPRILYSIN"/>
</dbReference>
<feature type="signal peptide" evidence="7">
    <location>
        <begin position="1"/>
        <end position="24"/>
    </location>
</feature>
<dbReference type="CDD" id="cd08662">
    <property type="entry name" value="M13"/>
    <property type="match status" value="1"/>
</dbReference>
<keyword evidence="7" id="KW-0732">Signal</keyword>